<dbReference type="Pfam" id="PF10373">
    <property type="entry name" value="EST1_DNA_bind"/>
    <property type="match status" value="1"/>
</dbReference>
<proteinExistence type="predicted"/>
<dbReference type="Proteomes" id="UP000224634">
    <property type="component" value="Unassembled WGS sequence"/>
</dbReference>
<dbReference type="InterPro" id="IPR018834">
    <property type="entry name" value="DNA/RNA-bd_Est1-type"/>
</dbReference>
<feature type="compositionally biased region" description="Polar residues" evidence="1">
    <location>
        <begin position="632"/>
        <end position="652"/>
    </location>
</feature>
<comment type="caution">
    <text evidence="4">The sequence shown here is derived from an EMBL/GenBank/DDBJ whole genome shotgun (WGS) entry which is preliminary data.</text>
</comment>
<dbReference type="STRING" id="1447883.A0A2B7YQZ3"/>
<evidence type="ECO:0000256" key="1">
    <source>
        <dbReference type="SAM" id="MobiDB-lite"/>
    </source>
</evidence>
<feature type="compositionally biased region" description="Pro residues" evidence="1">
    <location>
        <begin position="654"/>
        <end position="668"/>
    </location>
</feature>
<dbReference type="PANTHER" id="PTHR15696">
    <property type="entry name" value="SMG-7 SUPPRESSOR WITH MORPHOLOGICAL EFFECT ON GENITALIA PROTEIN 7"/>
    <property type="match status" value="1"/>
</dbReference>
<dbReference type="InterPro" id="IPR011990">
    <property type="entry name" value="TPR-like_helical_dom_sf"/>
</dbReference>
<evidence type="ECO:0000259" key="2">
    <source>
        <dbReference type="Pfam" id="PF10373"/>
    </source>
</evidence>
<dbReference type="SUPFAM" id="SSF48452">
    <property type="entry name" value="TPR-like"/>
    <property type="match status" value="1"/>
</dbReference>
<reference evidence="4 5" key="1">
    <citation type="submission" date="2017-10" db="EMBL/GenBank/DDBJ databases">
        <title>Comparative genomics in systemic dimorphic fungi from Ajellomycetaceae.</title>
        <authorList>
            <person name="Munoz J.F."/>
            <person name="Mcewen J.G."/>
            <person name="Clay O.K."/>
            <person name="Cuomo C.A."/>
        </authorList>
    </citation>
    <scope>NUCLEOTIDE SEQUENCE [LARGE SCALE GENOMIC DNA]</scope>
    <source>
        <strain evidence="4 5">UAMH7299</strain>
    </source>
</reference>
<keyword evidence="5" id="KW-1185">Reference proteome</keyword>
<evidence type="ECO:0008006" key="6">
    <source>
        <dbReference type="Google" id="ProtNLM"/>
    </source>
</evidence>
<name>A0A2B7YQZ3_POLH7</name>
<dbReference type="Pfam" id="PF10374">
    <property type="entry name" value="EST1"/>
    <property type="match status" value="1"/>
</dbReference>
<feature type="domain" description="DNA/RNA-binding" evidence="2">
    <location>
        <begin position="200"/>
        <end position="475"/>
    </location>
</feature>
<dbReference type="EMBL" id="PDNA01000024">
    <property type="protein sequence ID" value="PGH23413.1"/>
    <property type="molecule type" value="Genomic_DNA"/>
</dbReference>
<organism evidence="4 5">
    <name type="scientific">Polytolypa hystricis (strain UAMH7299)</name>
    <dbReference type="NCBI Taxonomy" id="1447883"/>
    <lineage>
        <taxon>Eukaryota</taxon>
        <taxon>Fungi</taxon>
        <taxon>Dikarya</taxon>
        <taxon>Ascomycota</taxon>
        <taxon>Pezizomycotina</taxon>
        <taxon>Eurotiomycetes</taxon>
        <taxon>Eurotiomycetidae</taxon>
        <taxon>Onygenales</taxon>
        <taxon>Onygenales incertae sedis</taxon>
        <taxon>Polytolypa</taxon>
    </lineage>
</organism>
<dbReference type="AlphaFoldDB" id="A0A2B7YQZ3"/>
<dbReference type="InterPro" id="IPR045153">
    <property type="entry name" value="Est1/Ebs1-like"/>
</dbReference>
<feature type="region of interest" description="Disordered" evidence="1">
    <location>
        <begin position="604"/>
        <end position="695"/>
    </location>
</feature>
<accession>A0A2B7YQZ3</accession>
<dbReference type="InterPro" id="IPR019458">
    <property type="entry name" value="Est1-like_N"/>
</dbReference>
<sequence length="850" mass="93600">MASSRQDNGKIFELQGEKELLKSLDEKEPTFAEIEHYVTRFRDACQNEIFRNLEGGNTDGEAAARAVEGRLWEGHLKINARFRKRLSRFRDGNGKKRPVEKRKLEKHYLNFIQSSQRFYRGYIQHLLSQFEGIPGLEKVANTREFGFERLSANPKPNISNELRSAVLLSCHTTIIRLGDLSRYREMELVPPSKDRNWDPAISYYNLAEAINPDSGVSHNQLAVIGLVSGNHLQATYHLYRALSAKEPYPTSGGNLDIEFRKILSIVAKGELLTASKDEKAQLISSFLDFHAQCYKGVDSPMHDELENEILGQIAVDLKEQSLEPLLLQKFCLINIAAEHYARSKMGDPNATMDKESTQLNFFQRLNVKMFFTLLQLLLAELECSVGAESETVTAVARCILPVLRQYSSWLLYNSAHLASEVKDSALHVQINELWKIYASTLSLLASSYDVVNLPDIEYLLKEDEDTLGFTPLSNEATSGRYLDEQGSRKPRSNDVTKNYPVNAEMLFRIREFVIDGLNLVVHEKIPIILVDNEDTKVFVYKEYGLPQFSAPSSHQNTLPSTGISPADIQVPSISHAVAEDGTSQSASLSVSAAMNRMVDALVDSEPMDSFPPPSDKPFSTSTMWRNDPGPSQPSQQDAENTVNGISNFNTYTPPMGPDPGPSFSPRPALPSILNTPFAPQPGEALSPRSRPSTAREVDQLPLSMTAEGNGSLSNSPLTSSQLAFRNSLLAAKSPQLQYQQALEFEYLTSSSSLSATQSPRYRYEGGYLYNPPNMSGLPHIDTSGHHYLDNNRGGGGGASPFSSGFSSYPYSYSPSGGNTAAGGSSGGNRSVVAAAHFGAIGQTPPSGQGG</sequence>
<gene>
    <name evidence="4" type="ORF">AJ80_02523</name>
</gene>
<protein>
    <recommendedName>
        <fullName evidence="6">DNA/RNA-binding domain-containing protein</fullName>
    </recommendedName>
</protein>
<dbReference type="PANTHER" id="PTHR15696:SF36">
    <property type="entry name" value="NONSENSE-MEDIATED MRNA DECAY FACTOR"/>
    <property type="match status" value="1"/>
</dbReference>
<evidence type="ECO:0000313" key="5">
    <source>
        <dbReference type="Proteomes" id="UP000224634"/>
    </source>
</evidence>
<dbReference type="OrthoDB" id="69928at2759"/>
<feature type="domain" description="Telomerase activating protein Est1-like N-terminal" evidence="3">
    <location>
        <begin position="67"/>
        <end position="186"/>
    </location>
</feature>
<evidence type="ECO:0000259" key="3">
    <source>
        <dbReference type="Pfam" id="PF10374"/>
    </source>
</evidence>
<evidence type="ECO:0000313" key="4">
    <source>
        <dbReference type="EMBL" id="PGH23413.1"/>
    </source>
</evidence>
<dbReference type="Gene3D" id="1.25.40.10">
    <property type="entry name" value="Tetratricopeptide repeat domain"/>
    <property type="match status" value="1"/>
</dbReference>